<keyword evidence="2" id="KW-1185">Reference proteome</keyword>
<reference evidence="1 2" key="1">
    <citation type="submission" date="2014-09" db="EMBL/GenBank/DDBJ databases">
        <authorList>
            <person name="Magalhaes I.L.F."/>
            <person name="Oliveira U."/>
            <person name="Santos F.R."/>
            <person name="Vidigal T.H.D.A."/>
            <person name="Brescovit A.D."/>
            <person name="Santos A.J."/>
        </authorList>
    </citation>
    <scope>NUCLEOTIDE SEQUENCE [LARGE SCALE GENOMIC DNA]</scope>
</reference>
<dbReference type="Proteomes" id="UP000054845">
    <property type="component" value="Unassembled WGS sequence"/>
</dbReference>
<evidence type="ECO:0000313" key="1">
    <source>
        <dbReference type="EMBL" id="CEH18455.1"/>
    </source>
</evidence>
<dbReference type="EMBL" id="CCYA01000270">
    <property type="protein sequence ID" value="CEH18455.1"/>
    <property type="molecule type" value="Genomic_DNA"/>
</dbReference>
<evidence type="ECO:0000313" key="2">
    <source>
        <dbReference type="Proteomes" id="UP000054845"/>
    </source>
</evidence>
<accession>A0A0P1BQW8</accession>
<proteinExistence type="predicted"/>
<organism evidence="1 2">
    <name type="scientific">Ceraceosorus bombacis</name>
    <dbReference type="NCBI Taxonomy" id="401625"/>
    <lineage>
        <taxon>Eukaryota</taxon>
        <taxon>Fungi</taxon>
        <taxon>Dikarya</taxon>
        <taxon>Basidiomycota</taxon>
        <taxon>Ustilaginomycotina</taxon>
        <taxon>Exobasidiomycetes</taxon>
        <taxon>Ceraceosorales</taxon>
        <taxon>Ceraceosoraceae</taxon>
        <taxon>Ceraceosorus</taxon>
    </lineage>
</organism>
<protein>
    <submittedName>
        <fullName evidence="1">Uncharacterized protein</fullName>
    </submittedName>
</protein>
<dbReference type="AlphaFoldDB" id="A0A0P1BQW8"/>
<name>A0A0P1BQW8_9BASI</name>
<sequence length="524" mass="57452">MFTVSVHMVLQPSVPVTTLSPALRDILDGPAPQTTDSGSYFYWFDSNPTFNASQDLEHRYKADAQVAEQPRLCLPGCGGQHFTFPLKNAWAGWHIVGHVGFRVQQGVKSASGNLGFMDGVPTTSNLADTFIVARKSQNFSKKDTDIIGWMPFLQLSEEGLANPIFTMWDCHFLGNGQALLLQHWDALTVRLRTMDDHAAIHYPGMMRIYAATTKKRTAALCCLQVSHAVMDLAQAVKHAHCNNPPAAAGFQPSDAEPKVLQPLWSVPAPLVQRMGKHLAKINRTADVPVHICFGKDGMISVRANFSAQKHRVSRSPFAPLQSIGNTLEQVWTDYIEAFQLSILHVVTSVLLDAKASGNEQLFIIYALLQLHAEKGVRSLACPLWVAAHEIAREPGNGKVTMDDHAAIHYPGVMRIYTTSKNCTAALCCPQVLHTMTDLAQAVKSAHCKVGGQSVIRSGWENGEGFATKLNEQKLAHVGTYPALISGIIAYMVAAKHPPVPASIYVRSLELPLANGKHSHPFYRF</sequence>